<gene>
    <name evidence="2" type="ORF">EJ05DRAFT_22451</name>
</gene>
<dbReference type="Proteomes" id="UP000799437">
    <property type="component" value="Unassembled WGS sequence"/>
</dbReference>
<dbReference type="EMBL" id="ML996565">
    <property type="protein sequence ID" value="KAF2762979.1"/>
    <property type="molecule type" value="Genomic_DNA"/>
</dbReference>
<protein>
    <submittedName>
        <fullName evidence="2">Uncharacterized protein</fullName>
    </submittedName>
</protein>
<accession>A0A6A6WLU1</accession>
<reference evidence="2" key="1">
    <citation type="journal article" date="2020" name="Stud. Mycol.">
        <title>101 Dothideomycetes genomes: a test case for predicting lifestyles and emergence of pathogens.</title>
        <authorList>
            <person name="Haridas S."/>
            <person name="Albert R."/>
            <person name="Binder M."/>
            <person name="Bloem J."/>
            <person name="Labutti K."/>
            <person name="Salamov A."/>
            <person name="Andreopoulos B."/>
            <person name="Baker S."/>
            <person name="Barry K."/>
            <person name="Bills G."/>
            <person name="Bluhm B."/>
            <person name="Cannon C."/>
            <person name="Castanera R."/>
            <person name="Culley D."/>
            <person name="Daum C."/>
            <person name="Ezra D."/>
            <person name="Gonzalez J."/>
            <person name="Henrissat B."/>
            <person name="Kuo A."/>
            <person name="Liang C."/>
            <person name="Lipzen A."/>
            <person name="Lutzoni F."/>
            <person name="Magnuson J."/>
            <person name="Mondo S."/>
            <person name="Nolan M."/>
            <person name="Ohm R."/>
            <person name="Pangilinan J."/>
            <person name="Park H.-J."/>
            <person name="Ramirez L."/>
            <person name="Alfaro M."/>
            <person name="Sun H."/>
            <person name="Tritt A."/>
            <person name="Yoshinaga Y."/>
            <person name="Zwiers L.-H."/>
            <person name="Turgeon B."/>
            <person name="Goodwin S."/>
            <person name="Spatafora J."/>
            <person name="Crous P."/>
            <person name="Grigoriev I."/>
        </authorList>
    </citation>
    <scope>NUCLEOTIDE SEQUENCE</scope>
    <source>
        <strain evidence="2">CBS 121739</strain>
    </source>
</reference>
<name>A0A6A6WLU1_9PEZI</name>
<evidence type="ECO:0000313" key="2">
    <source>
        <dbReference type="EMBL" id="KAF2762979.1"/>
    </source>
</evidence>
<feature type="region of interest" description="Disordered" evidence="1">
    <location>
        <begin position="1"/>
        <end position="47"/>
    </location>
</feature>
<proteinExistence type="predicted"/>
<organism evidence="2 3">
    <name type="scientific">Pseudovirgaria hyperparasitica</name>
    <dbReference type="NCBI Taxonomy" id="470096"/>
    <lineage>
        <taxon>Eukaryota</taxon>
        <taxon>Fungi</taxon>
        <taxon>Dikarya</taxon>
        <taxon>Ascomycota</taxon>
        <taxon>Pezizomycotina</taxon>
        <taxon>Dothideomycetes</taxon>
        <taxon>Dothideomycetes incertae sedis</taxon>
        <taxon>Acrospermales</taxon>
        <taxon>Acrospermaceae</taxon>
        <taxon>Pseudovirgaria</taxon>
    </lineage>
</organism>
<dbReference type="AlphaFoldDB" id="A0A6A6WLU1"/>
<evidence type="ECO:0000313" key="3">
    <source>
        <dbReference type="Proteomes" id="UP000799437"/>
    </source>
</evidence>
<evidence type="ECO:0000256" key="1">
    <source>
        <dbReference type="SAM" id="MobiDB-lite"/>
    </source>
</evidence>
<dbReference type="RefSeq" id="XP_033605430.1">
    <property type="nucleotide sequence ID" value="XM_033739927.1"/>
</dbReference>
<keyword evidence="3" id="KW-1185">Reference proteome</keyword>
<sequence>MRPQLHPLPMQPQIRLPNPITTHRPPPILPPRHAHPQSPHSQSHAQHACTPFSLKLARQRLAQLPHPGPARAIHSSRYTAARPSVPVKINVPFFDGDGALASWSVASPWSAKKRARGESCANWKALPMYCVMLSVKSACVSCVKGFFGGVFGAVDCYVEL</sequence>
<dbReference type="GeneID" id="54480981"/>
<feature type="compositionally biased region" description="Low complexity" evidence="1">
    <location>
        <begin position="36"/>
        <end position="47"/>
    </location>
</feature>